<dbReference type="SMART" id="SM00256">
    <property type="entry name" value="FBOX"/>
    <property type="match status" value="1"/>
</dbReference>
<dbReference type="SUPFAM" id="SSF81383">
    <property type="entry name" value="F-box domain"/>
    <property type="match status" value="1"/>
</dbReference>
<dbReference type="PROSITE" id="PS50181">
    <property type="entry name" value="FBOX"/>
    <property type="match status" value="1"/>
</dbReference>
<dbReference type="PANTHER" id="PTHR34591">
    <property type="entry name" value="OS03G0653100 PROTEIN-RELATED"/>
    <property type="match status" value="1"/>
</dbReference>
<dbReference type="Gramene" id="KQK87105">
    <property type="protein sequence ID" value="KQK87105"/>
    <property type="gene ID" value="SETIT_039444mg"/>
</dbReference>
<keyword evidence="3" id="KW-1185">Reference proteome</keyword>
<dbReference type="AlphaFoldDB" id="K4AKM1"/>
<name>K4AKM1_SETIT</name>
<evidence type="ECO:0000313" key="2">
    <source>
        <dbReference type="EnsemblPlants" id="KQK87105"/>
    </source>
</evidence>
<proteinExistence type="predicted"/>
<dbReference type="Proteomes" id="UP000004995">
    <property type="component" value="Unassembled WGS sequence"/>
</dbReference>
<dbReference type="eggNOG" id="ENOG502R415">
    <property type="taxonomic scope" value="Eukaryota"/>
</dbReference>
<protein>
    <recommendedName>
        <fullName evidence="1">F-box domain-containing protein</fullName>
    </recommendedName>
</protein>
<feature type="domain" description="F-box" evidence="1">
    <location>
        <begin position="1"/>
        <end position="45"/>
    </location>
</feature>
<dbReference type="EMBL" id="AGNK02005369">
    <property type="status" value="NOT_ANNOTATED_CDS"/>
    <property type="molecule type" value="Genomic_DNA"/>
</dbReference>
<reference evidence="3" key="1">
    <citation type="journal article" date="2012" name="Nat. Biotechnol.">
        <title>Reference genome sequence of the model plant Setaria.</title>
        <authorList>
            <person name="Bennetzen J.L."/>
            <person name="Schmutz J."/>
            <person name="Wang H."/>
            <person name="Percifield R."/>
            <person name="Hawkins J."/>
            <person name="Pontaroli A.C."/>
            <person name="Estep M."/>
            <person name="Feng L."/>
            <person name="Vaughn J.N."/>
            <person name="Grimwood J."/>
            <person name="Jenkins J."/>
            <person name="Barry K."/>
            <person name="Lindquist E."/>
            <person name="Hellsten U."/>
            <person name="Deshpande S."/>
            <person name="Wang X."/>
            <person name="Wu X."/>
            <person name="Mitros T."/>
            <person name="Triplett J."/>
            <person name="Yang X."/>
            <person name="Ye C.Y."/>
            <person name="Mauro-Herrera M."/>
            <person name="Wang L."/>
            <person name="Li P."/>
            <person name="Sharma M."/>
            <person name="Sharma R."/>
            <person name="Ronald P.C."/>
            <person name="Panaud O."/>
            <person name="Kellogg E.A."/>
            <person name="Brutnell T.P."/>
            <person name="Doust A.N."/>
            <person name="Tuskan G.A."/>
            <person name="Rokhsar D."/>
            <person name="Devos K.M."/>
        </authorList>
    </citation>
    <scope>NUCLEOTIDE SEQUENCE [LARGE SCALE GENOMIC DNA]</scope>
    <source>
        <strain evidence="3">cv. Yugu1</strain>
    </source>
</reference>
<accession>K4AKM1</accession>
<evidence type="ECO:0000313" key="3">
    <source>
        <dbReference type="Proteomes" id="UP000004995"/>
    </source>
</evidence>
<dbReference type="Gene3D" id="1.20.1280.50">
    <property type="match status" value="1"/>
</dbReference>
<dbReference type="PANTHER" id="PTHR34591:SF52">
    <property type="entry name" value="F-BOX DOMAIN-CONTAINING PROTEIN"/>
    <property type="match status" value="1"/>
</dbReference>
<reference evidence="2" key="2">
    <citation type="submission" date="2018-08" db="UniProtKB">
        <authorList>
            <consortium name="EnsemblPlants"/>
        </authorList>
    </citation>
    <scope>IDENTIFICATION</scope>
    <source>
        <strain evidence="2">Yugu1</strain>
    </source>
</reference>
<dbReference type="Pfam" id="PF12937">
    <property type="entry name" value="F-box-like"/>
    <property type="match status" value="1"/>
</dbReference>
<dbReference type="InterPro" id="IPR001810">
    <property type="entry name" value="F-box_dom"/>
</dbReference>
<dbReference type="InterPro" id="IPR036047">
    <property type="entry name" value="F-box-like_dom_sf"/>
</dbReference>
<dbReference type="InParanoid" id="K4AKM1"/>
<organism evidence="2 3">
    <name type="scientific">Setaria italica</name>
    <name type="common">Foxtail millet</name>
    <name type="synonym">Panicum italicum</name>
    <dbReference type="NCBI Taxonomy" id="4555"/>
    <lineage>
        <taxon>Eukaryota</taxon>
        <taxon>Viridiplantae</taxon>
        <taxon>Streptophyta</taxon>
        <taxon>Embryophyta</taxon>
        <taxon>Tracheophyta</taxon>
        <taxon>Spermatophyta</taxon>
        <taxon>Magnoliopsida</taxon>
        <taxon>Liliopsida</taxon>
        <taxon>Poales</taxon>
        <taxon>Poaceae</taxon>
        <taxon>PACMAD clade</taxon>
        <taxon>Panicoideae</taxon>
        <taxon>Panicodae</taxon>
        <taxon>Paniceae</taxon>
        <taxon>Cenchrinae</taxon>
        <taxon>Setaria</taxon>
    </lineage>
</organism>
<dbReference type="EnsemblPlants" id="KQK87105">
    <property type="protein sequence ID" value="KQK87105"/>
    <property type="gene ID" value="SETIT_039444mg"/>
</dbReference>
<evidence type="ECO:0000259" key="1">
    <source>
        <dbReference type="PROSITE" id="PS50181"/>
    </source>
</evidence>
<dbReference type="OMA" id="MAFPYTP"/>
<sequence>MADHLPDDLLADVLVRLAPRGLATSRGVCRSWRAVVDARRLLRADLLPLSLEGLLLEVDAWALALFSRPSTGPATCDGLVGFLGADGTRQLDTYMRGHCNGLLLLQELVINPATGHSTSVVLGRAHVAQSGRPVAARAGVFPLGTLDAVNLRKRFATFSIPEDPYSLLKRSEWQPSPLVLPVFSSRTGQSYRDRGDGPWLLRYLGEDDDDDEGQFEWSSDIEDVAEPEDGAGGCNGDDDDTDEWARNLEYIDFLGFHPFKEVVFLRQSGERGIAYHLDRSKIQDMGTLDLRRTTEFIEMAFPYTPCRMGVFPENN</sequence>
<dbReference type="HOGENOM" id="CLU_030606_0_0_1"/>